<protein>
    <submittedName>
        <fullName evidence="1">Uncharacterized protein</fullName>
    </submittedName>
</protein>
<accession>X1MDS1</accession>
<organism evidence="1">
    <name type="scientific">marine sediment metagenome</name>
    <dbReference type="NCBI Taxonomy" id="412755"/>
    <lineage>
        <taxon>unclassified sequences</taxon>
        <taxon>metagenomes</taxon>
        <taxon>ecological metagenomes</taxon>
    </lineage>
</organism>
<sequence length="31" mass="3505">IYESGKLTVTIFISLILLKNHSLFVENIDAI</sequence>
<comment type="caution">
    <text evidence="1">The sequence shown here is derived from an EMBL/GenBank/DDBJ whole genome shotgun (WGS) entry which is preliminary data.</text>
</comment>
<evidence type="ECO:0000313" key="1">
    <source>
        <dbReference type="EMBL" id="GAI29802.1"/>
    </source>
</evidence>
<name>X1MDS1_9ZZZZ</name>
<dbReference type="AlphaFoldDB" id="X1MDS1"/>
<proteinExistence type="predicted"/>
<dbReference type="EMBL" id="BARV01014151">
    <property type="protein sequence ID" value="GAI29802.1"/>
    <property type="molecule type" value="Genomic_DNA"/>
</dbReference>
<feature type="non-terminal residue" evidence="1">
    <location>
        <position position="1"/>
    </location>
</feature>
<gene>
    <name evidence="1" type="ORF">S06H3_24970</name>
</gene>
<reference evidence="1" key="1">
    <citation type="journal article" date="2014" name="Front. Microbiol.">
        <title>High frequency of phylogenetically diverse reductive dehalogenase-homologous genes in deep subseafloor sedimentary metagenomes.</title>
        <authorList>
            <person name="Kawai M."/>
            <person name="Futagami T."/>
            <person name="Toyoda A."/>
            <person name="Takaki Y."/>
            <person name="Nishi S."/>
            <person name="Hori S."/>
            <person name="Arai W."/>
            <person name="Tsubouchi T."/>
            <person name="Morono Y."/>
            <person name="Uchiyama I."/>
            <person name="Ito T."/>
            <person name="Fujiyama A."/>
            <person name="Inagaki F."/>
            <person name="Takami H."/>
        </authorList>
    </citation>
    <scope>NUCLEOTIDE SEQUENCE</scope>
    <source>
        <strain evidence="1">Expedition CK06-06</strain>
    </source>
</reference>